<accession>A0ABC9QT17</accession>
<comment type="caution">
    <text evidence="1">The sequence shown here is derived from an EMBL/GenBank/DDBJ whole genome shotgun (WGS) entry which is preliminary data.</text>
</comment>
<name>A0ABC9QT17_HELPX</name>
<evidence type="ECO:0000313" key="2">
    <source>
        <dbReference type="Proteomes" id="UP000003392"/>
    </source>
</evidence>
<dbReference type="EMBL" id="AKQI01000003">
    <property type="protein sequence ID" value="EJC33611.1"/>
    <property type="molecule type" value="Genomic_DNA"/>
</dbReference>
<sequence>MIFLRVVFFKLCYYFQISSLKSVNWHDLRMMGVCFKTLRLSFI</sequence>
<dbReference type="Proteomes" id="UP000003392">
    <property type="component" value="Unassembled WGS sequence"/>
</dbReference>
<gene>
    <name evidence="1" type="ORF">HPHPP13B_0284</name>
</gene>
<proteinExistence type="predicted"/>
<reference evidence="1 2" key="1">
    <citation type="submission" date="2012-05" db="EMBL/GenBank/DDBJ databases">
        <title>Genome sequence of Helicobacter pylori Hp P-13b.</title>
        <authorList>
            <person name="Blanchard T.G."/>
            <person name="Czinn S.J."/>
            <person name="McCracken C."/>
            <person name="Abolude K."/>
            <person name="Maroo A."/>
            <person name="Santana-Cruz I."/>
            <person name="Tallon L.J."/>
            <person name="Ficke F.W.F."/>
        </authorList>
    </citation>
    <scope>NUCLEOTIDE SEQUENCE [LARGE SCALE GENOMIC DNA]</scope>
    <source>
        <strain evidence="1 2">Hp P-13b</strain>
    </source>
</reference>
<organism evidence="1 2">
    <name type="scientific">Helicobacter pylori Hp P-13b</name>
    <dbReference type="NCBI Taxonomy" id="992107"/>
    <lineage>
        <taxon>Bacteria</taxon>
        <taxon>Pseudomonadati</taxon>
        <taxon>Campylobacterota</taxon>
        <taxon>Epsilonproteobacteria</taxon>
        <taxon>Campylobacterales</taxon>
        <taxon>Helicobacteraceae</taxon>
        <taxon>Helicobacter</taxon>
    </lineage>
</organism>
<protein>
    <submittedName>
        <fullName evidence="1">Uncharacterized protein</fullName>
    </submittedName>
</protein>
<dbReference type="AlphaFoldDB" id="A0ABC9QT17"/>
<evidence type="ECO:0000313" key="1">
    <source>
        <dbReference type="EMBL" id="EJC33611.1"/>
    </source>
</evidence>